<dbReference type="EMBL" id="BRXE01000024">
    <property type="protein sequence ID" value="GLB83305.1"/>
    <property type="molecule type" value="Genomic_DNA"/>
</dbReference>
<feature type="DNA-binding region" description="H-T-H motif" evidence="2">
    <location>
        <begin position="68"/>
        <end position="87"/>
    </location>
</feature>
<dbReference type="Pfam" id="PF00440">
    <property type="entry name" value="TetR_N"/>
    <property type="match status" value="1"/>
</dbReference>
<proteinExistence type="predicted"/>
<evidence type="ECO:0000256" key="1">
    <source>
        <dbReference type="ARBA" id="ARBA00023125"/>
    </source>
</evidence>
<protein>
    <recommendedName>
        <fullName evidence="4">HTH tetR-type domain-containing protein</fullName>
    </recommendedName>
</protein>
<sequence>MVKVTRPVRPDVLARIFESVGTVRGAQRGRGNGMTSARRIGAPDAKNRGLLLDAAEQLMLEEGYAAVTSRRLANKAGLKPQLVHYYFRTMEELFLAVFRRRADEGLSAQAQLLQLPQPLWALWRFGTDPAFTRISMEFMALANHRKEMRAEIAYYAERFREEQAQVVAAALQRYGHDEVPPMVWTVLMTSLSRFLVLEQALGMSGGHAETKAFVEEHLRRLEGEPQPITDLPPTWLVHQVRSEQSAPRSPSLDTTTAPSTDTVQ</sequence>
<accession>A0A9P3QA67</accession>
<dbReference type="InterPro" id="IPR001647">
    <property type="entry name" value="HTH_TetR"/>
</dbReference>
<name>A0A9P3QA67_9MYCO</name>
<dbReference type="PANTHER" id="PTHR30055:SF235">
    <property type="entry name" value="TRANSCRIPTIONAL REGULATORY PROTEIN"/>
    <property type="match status" value="1"/>
</dbReference>
<evidence type="ECO:0000313" key="7">
    <source>
        <dbReference type="Proteomes" id="UP001064782"/>
    </source>
</evidence>
<dbReference type="PANTHER" id="PTHR30055">
    <property type="entry name" value="HTH-TYPE TRANSCRIPTIONAL REGULATOR RUTR"/>
    <property type="match status" value="1"/>
</dbReference>
<dbReference type="InterPro" id="IPR009057">
    <property type="entry name" value="Homeodomain-like_sf"/>
</dbReference>
<keyword evidence="1 2" id="KW-0238">DNA-binding</keyword>
<dbReference type="PROSITE" id="PS50977">
    <property type="entry name" value="HTH_TETR_2"/>
    <property type="match status" value="1"/>
</dbReference>
<evidence type="ECO:0000256" key="2">
    <source>
        <dbReference type="PROSITE-ProRule" id="PRU00335"/>
    </source>
</evidence>
<keyword evidence="7" id="KW-1185">Reference proteome</keyword>
<dbReference type="GO" id="GO:0000976">
    <property type="term" value="F:transcription cis-regulatory region binding"/>
    <property type="evidence" value="ECO:0007669"/>
    <property type="project" value="TreeGrafter"/>
</dbReference>
<evidence type="ECO:0000313" key="6">
    <source>
        <dbReference type="EMBL" id="GLD31553.1"/>
    </source>
</evidence>
<feature type="region of interest" description="Disordered" evidence="3">
    <location>
        <begin position="239"/>
        <end position="264"/>
    </location>
</feature>
<evidence type="ECO:0000313" key="5">
    <source>
        <dbReference type="EMBL" id="GLB83305.1"/>
    </source>
</evidence>
<dbReference type="Proteomes" id="UP001064782">
    <property type="component" value="Unassembled WGS sequence"/>
</dbReference>
<dbReference type="SUPFAM" id="SSF46689">
    <property type="entry name" value="Homeodomain-like"/>
    <property type="match status" value="1"/>
</dbReference>
<dbReference type="InterPro" id="IPR050109">
    <property type="entry name" value="HTH-type_TetR-like_transc_reg"/>
</dbReference>
<evidence type="ECO:0000259" key="4">
    <source>
        <dbReference type="PROSITE" id="PS50977"/>
    </source>
</evidence>
<feature type="domain" description="HTH tetR-type" evidence="4">
    <location>
        <begin position="45"/>
        <end position="105"/>
    </location>
</feature>
<comment type="caution">
    <text evidence="6">The sequence shown here is derived from an EMBL/GenBank/DDBJ whole genome shotgun (WGS) entry which is preliminary data.</text>
</comment>
<evidence type="ECO:0000256" key="3">
    <source>
        <dbReference type="SAM" id="MobiDB-lite"/>
    </source>
</evidence>
<feature type="compositionally biased region" description="Polar residues" evidence="3">
    <location>
        <begin position="242"/>
        <end position="264"/>
    </location>
</feature>
<organism evidence="6 7">
    <name type="scientific">Mycobacterium kiyosense</name>
    <dbReference type="NCBI Taxonomy" id="2871094"/>
    <lineage>
        <taxon>Bacteria</taxon>
        <taxon>Bacillati</taxon>
        <taxon>Actinomycetota</taxon>
        <taxon>Actinomycetes</taxon>
        <taxon>Mycobacteriales</taxon>
        <taxon>Mycobacteriaceae</taxon>
        <taxon>Mycobacterium</taxon>
    </lineage>
</organism>
<dbReference type="PRINTS" id="PR00455">
    <property type="entry name" value="HTHTETR"/>
</dbReference>
<dbReference type="Proteomes" id="UP001165663">
    <property type="component" value="Unassembled WGS sequence"/>
</dbReference>
<dbReference type="Gene3D" id="1.10.357.10">
    <property type="entry name" value="Tetracycline Repressor, domain 2"/>
    <property type="match status" value="1"/>
</dbReference>
<reference evidence="6" key="1">
    <citation type="submission" date="2022-08" db="EMBL/GenBank/DDBJ databases">
        <title>Mycobacterium kiyosense sp. nov., scotochromogenic slow-glowing species isolated from respiratory specimens.</title>
        <authorList>
            <person name="Fukano H."/>
            <person name="Kazumi Y."/>
            <person name="Sakagami N."/>
            <person name="Ato M."/>
            <person name="Mitarai S."/>
            <person name="Hoshino Y."/>
        </authorList>
    </citation>
    <scope>NUCLEOTIDE SEQUENCE</scope>
    <source>
        <strain evidence="6">1413</strain>
        <strain evidence="5">SRL2020-028</strain>
    </source>
</reference>
<gene>
    <name evidence="6" type="ORF">Mkiyose1413_34360</name>
    <name evidence="5" type="ORF">SRL2020028_25610</name>
</gene>
<dbReference type="GO" id="GO:0003700">
    <property type="term" value="F:DNA-binding transcription factor activity"/>
    <property type="evidence" value="ECO:0007669"/>
    <property type="project" value="TreeGrafter"/>
</dbReference>
<dbReference type="EMBL" id="BRZI01000027">
    <property type="protein sequence ID" value="GLD31553.1"/>
    <property type="molecule type" value="Genomic_DNA"/>
</dbReference>
<dbReference type="AlphaFoldDB" id="A0A9P3QA67"/>